<evidence type="ECO:0000313" key="1">
    <source>
        <dbReference type="EMBL" id="REF28623.1"/>
    </source>
</evidence>
<protein>
    <recommendedName>
        <fullName evidence="3">Transglycosylase-like protein with SLT domain</fullName>
    </recommendedName>
</protein>
<comment type="caution">
    <text evidence="1">The sequence shown here is derived from an EMBL/GenBank/DDBJ whole genome shotgun (WGS) entry which is preliminary data.</text>
</comment>
<evidence type="ECO:0000313" key="2">
    <source>
        <dbReference type="Proteomes" id="UP000256294"/>
    </source>
</evidence>
<proteinExistence type="predicted"/>
<evidence type="ECO:0008006" key="3">
    <source>
        <dbReference type="Google" id="ProtNLM"/>
    </source>
</evidence>
<keyword evidence="2" id="KW-1185">Reference proteome</keyword>
<name>A0A3D9UJM7_9GAMM</name>
<sequence>MSSTRINRQMQPPDTCIHWLRGKTGSTEGMLAAYNGGIGKLQENGMANMPRETRNYVPLVKQHMIDGAAITENSRNRQEQQFPFPSLYGQKKESEYEEVIAANIAKAVRDAIGNKPFLVEIALVDNKTGERQRFQEKPQGKSQPRCSIHELDNHLSAATKVGKAPLPQTREVSLILASCLIKYRI</sequence>
<dbReference type="Proteomes" id="UP000256294">
    <property type="component" value="Unassembled WGS sequence"/>
</dbReference>
<dbReference type="Gene3D" id="1.10.530.10">
    <property type="match status" value="1"/>
</dbReference>
<reference evidence="1 2" key="1">
    <citation type="submission" date="2018-08" db="EMBL/GenBank/DDBJ databases">
        <title>Genomic Encyclopedia of Archaeal and Bacterial Type Strains, Phase II (KMG-II): from individual species to whole genera.</title>
        <authorList>
            <person name="Goeker M."/>
        </authorList>
    </citation>
    <scope>NUCLEOTIDE SEQUENCE [LARGE SCALE GENOMIC DNA]</scope>
    <source>
        <strain evidence="1 2">DSM 17905</strain>
    </source>
</reference>
<organism evidence="1 2">
    <name type="scientific">Xenorhabdus cabanillasii</name>
    <dbReference type="NCBI Taxonomy" id="351673"/>
    <lineage>
        <taxon>Bacteria</taxon>
        <taxon>Pseudomonadati</taxon>
        <taxon>Pseudomonadota</taxon>
        <taxon>Gammaproteobacteria</taxon>
        <taxon>Enterobacterales</taxon>
        <taxon>Morganellaceae</taxon>
        <taxon>Xenorhabdus</taxon>
    </lineage>
</organism>
<accession>A0A3D9UJM7</accession>
<dbReference type="AlphaFoldDB" id="A0A3D9UJM7"/>
<gene>
    <name evidence="1" type="ORF">BDD26_3562</name>
</gene>
<dbReference type="EMBL" id="QTUB01000001">
    <property type="protein sequence ID" value="REF28623.1"/>
    <property type="molecule type" value="Genomic_DNA"/>
</dbReference>